<dbReference type="InterPro" id="IPR000667">
    <property type="entry name" value="Peptidase_S13"/>
</dbReference>
<dbReference type="EMBL" id="AP021888">
    <property type="protein sequence ID" value="BBP43158.1"/>
    <property type="molecule type" value="Genomic_DNA"/>
</dbReference>
<evidence type="ECO:0000256" key="3">
    <source>
        <dbReference type="SAM" id="SignalP"/>
    </source>
</evidence>
<feature type="signal peptide" evidence="3">
    <location>
        <begin position="1"/>
        <end position="20"/>
    </location>
</feature>
<dbReference type="PANTHER" id="PTHR30023">
    <property type="entry name" value="D-ALANYL-D-ALANINE CARBOXYPEPTIDASE"/>
    <property type="match status" value="1"/>
</dbReference>
<evidence type="ECO:0000313" key="4">
    <source>
        <dbReference type="EMBL" id="BBP43158.1"/>
    </source>
</evidence>
<keyword evidence="2" id="KW-0378">Hydrolase</keyword>
<feature type="chain" id="PRO_5026279780" evidence="3">
    <location>
        <begin position="21"/>
        <end position="407"/>
    </location>
</feature>
<organism evidence="4 5">
    <name type="scientific">Thiosulfativibrio zosterae</name>
    <dbReference type="NCBI Taxonomy" id="2675053"/>
    <lineage>
        <taxon>Bacteria</taxon>
        <taxon>Pseudomonadati</taxon>
        <taxon>Pseudomonadota</taxon>
        <taxon>Gammaproteobacteria</taxon>
        <taxon>Thiotrichales</taxon>
        <taxon>Piscirickettsiaceae</taxon>
        <taxon>Thiosulfativibrio</taxon>
    </lineage>
</organism>
<dbReference type="Gene3D" id="3.50.80.20">
    <property type="entry name" value="D-Ala-D-Ala carboxypeptidase C, peptidase S13"/>
    <property type="match status" value="1"/>
</dbReference>
<evidence type="ECO:0000313" key="5">
    <source>
        <dbReference type="Proteomes" id="UP000501466"/>
    </source>
</evidence>
<dbReference type="Pfam" id="PF02113">
    <property type="entry name" value="Peptidase_S13"/>
    <property type="match status" value="2"/>
</dbReference>
<dbReference type="KEGG" id="tzo:THMIRHAT_09040"/>
<dbReference type="RefSeq" id="WP_173290985.1">
    <property type="nucleotide sequence ID" value="NZ_AP021888.1"/>
</dbReference>
<dbReference type="GO" id="GO:0004185">
    <property type="term" value="F:serine-type carboxypeptidase activity"/>
    <property type="evidence" value="ECO:0007669"/>
    <property type="project" value="InterPro"/>
</dbReference>
<accession>A0A6F8PM62</accession>
<name>A0A6F8PM62_9GAMM</name>
<keyword evidence="4" id="KW-0121">Carboxypeptidase</keyword>
<dbReference type="GO" id="GO:0006508">
    <property type="term" value="P:proteolysis"/>
    <property type="evidence" value="ECO:0007669"/>
    <property type="project" value="InterPro"/>
</dbReference>
<proteinExistence type="inferred from homology"/>
<keyword evidence="3" id="KW-0732">Signal</keyword>
<sequence length="407" mass="45033">MQRLAAWSLLLSVSFANVWAADLSFLEERFTASDQTGLLLTAANGQVLAAKDAQQLRTPASTTKLLTAYLALQHWGADYRFQTRFYLHQLPNQTTYLVVQGFGDPFLTSEELQTVAKSLAQRLQTLQLSQLAGIQLDTSYYVANPSLPGTFKSQNPYDAIPSAITANFNTVNVIKNQGQVRSAEAQTPLTLTALALAQALDSSPKAQRMNSGELRETGEQNFAELLAIFLAQQGIAVGKEVVWQKVDALDTLMVTHHNSKTLAEMIAPMMRYSTNFIANQLALNLSAEAFGPPASPEKVAKFYQQQLQALGWQEALIEDGAGLSANNRLSPQQLVELLGLFEPYRDLLPEIEPRIFAKSGSLIGVSTLAGYIQKDQDYWPFALMMNEKMPYHYRNLVAKQLRDSLNP</sequence>
<protein>
    <submittedName>
        <fullName evidence="4">Serine-type D-Ala-D-Ala carboxypeptidase</fullName>
    </submittedName>
</protein>
<dbReference type="InterPro" id="IPR012338">
    <property type="entry name" value="Beta-lactam/transpept-like"/>
</dbReference>
<dbReference type="PRINTS" id="PR00922">
    <property type="entry name" value="DADACBPTASE3"/>
</dbReference>
<dbReference type="Gene3D" id="3.40.710.10">
    <property type="entry name" value="DD-peptidase/beta-lactamase superfamily"/>
    <property type="match status" value="2"/>
</dbReference>
<dbReference type="PANTHER" id="PTHR30023:SF0">
    <property type="entry name" value="PENICILLIN-SENSITIVE CARBOXYPEPTIDASE A"/>
    <property type="match status" value="1"/>
</dbReference>
<evidence type="ECO:0000256" key="1">
    <source>
        <dbReference type="ARBA" id="ARBA00006096"/>
    </source>
</evidence>
<dbReference type="GO" id="GO:0000270">
    <property type="term" value="P:peptidoglycan metabolic process"/>
    <property type="evidence" value="ECO:0007669"/>
    <property type="project" value="TreeGrafter"/>
</dbReference>
<dbReference type="Proteomes" id="UP000501466">
    <property type="component" value="Chromosome"/>
</dbReference>
<keyword evidence="4" id="KW-0645">Protease</keyword>
<evidence type="ECO:0000256" key="2">
    <source>
        <dbReference type="ARBA" id="ARBA00022801"/>
    </source>
</evidence>
<keyword evidence="5" id="KW-1185">Reference proteome</keyword>
<dbReference type="AlphaFoldDB" id="A0A6F8PM62"/>
<dbReference type="SUPFAM" id="SSF56601">
    <property type="entry name" value="beta-lactamase/transpeptidase-like"/>
    <property type="match status" value="1"/>
</dbReference>
<comment type="similarity">
    <text evidence="1">Belongs to the peptidase S13 family.</text>
</comment>
<reference evidence="5" key="1">
    <citation type="submission" date="2019-11" db="EMBL/GenBank/DDBJ databases">
        <title>Isolation and characterization of two novel species in the genus Thiomicrorhabdus.</title>
        <authorList>
            <person name="Mochizuki J."/>
            <person name="Kojima H."/>
            <person name="Fukui M."/>
        </authorList>
    </citation>
    <scope>NUCLEOTIDE SEQUENCE [LARGE SCALE GENOMIC DNA]</scope>
    <source>
        <strain evidence="5">AkT22</strain>
    </source>
</reference>
<gene>
    <name evidence="4" type="ORF">THMIRHAT_09040</name>
</gene>